<evidence type="ECO:0000256" key="5">
    <source>
        <dbReference type="SAM" id="MobiDB-lite"/>
    </source>
</evidence>
<evidence type="ECO:0000256" key="1">
    <source>
        <dbReference type="ARBA" id="ARBA00004370"/>
    </source>
</evidence>
<evidence type="ECO:0000256" key="6">
    <source>
        <dbReference type="SAM" id="Phobius"/>
    </source>
</evidence>
<name>A0A8J6BBK9_ELECQ</name>
<proteinExistence type="predicted"/>
<dbReference type="OrthoDB" id="8680674at2759"/>
<organism evidence="8 9">
    <name type="scientific">Eleutherodactylus coqui</name>
    <name type="common">Puerto Rican coqui</name>
    <dbReference type="NCBI Taxonomy" id="57060"/>
    <lineage>
        <taxon>Eukaryota</taxon>
        <taxon>Metazoa</taxon>
        <taxon>Chordata</taxon>
        <taxon>Craniata</taxon>
        <taxon>Vertebrata</taxon>
        <taxon>Euteleostomi</taxon>
        <taxon>Amphibia</taxon>
        <taxon>Batrachia</taxon>
        <taxon>Anura</taxon>
        <taxon>Neobatrachia</taxon>
        <taxon>Hyloidea</taxon>
        <taxon>Eleutherodactylidae</taxon>
        <taxon>Eleutherodactylinae</taxon>
        <taxon>Eleutherodactylus</taxon>
        <taxon>Eleutherodactylus</taxon>
    </lineage>
</organism>
<protein>
    <recommendedName>
        <fullName evidence="7">TMEM248/TMEM219 domain-containing protein</fullName>
    </recommendedName>
</protein>
<dbReference type="PANTHER" id="PTHR16002">
    <property type="entry name" value="TRANSMEMBRANE PROTEIN 248-LIKE"/>
    <property type="match status" value="1"/>
</dbReference>
<comment type="subcellular location">
    <subcellularLocation>
        <location evidence="1">Membrane</location>
    </subcellularLocation>
</comment>
<dbReference type="EMBL" id="WNTK01003737">
    <property type="protein sequence ID" value="KAG9464900.1"/>
    <property type="molecule type" value="Genomic_DNA"/>
</dbReference>
<keyword evidence="9" id="KW-1185">Reference proteome</keyword>
<feature type="domain" description="TMEM248/TMEM219" evidence="7">
    <location>
        <begin position="9"/>
        <end position="219"/>
    </location>
</feature>
<evidence type="ECO:0000313" key="8">
    <source>
        <dbReference type="EMBL" id="KAG9464901.1"/>
    </source>
</evidence>
<sequence>MGCPFCTGLRLCVRQQPPLVTFFLCLVTLAATFLCFGLYIRTYPVKDADFTKDFDTVLQTLSAGQICPQRNVTGPLTSPESGQGSSARSAPDHEDPAHVSVLASVTLSPWPSSVNHSGLQIRAKASQLGMKGPATDSPLLITVVSSWWSAQCNDSDAECSGKYCVIVTGPQSLLPQSWSSFQCSAANPIRRQLRPELYVVEEETGTPQNCYSLQYRGDPGLKAVISQEDCAVASAHLLAAMLVCLLLALLLFVVGGCWTFPIKDKRTPGAL</sequence>
<feature type="region of interest" description="Disordered" evidence="5">
    <location>
        <begin position="69"/>
        <end position="94"/>
    </location>
</feature>
<evidence type="ECO:0000256" key="3">
    <source>
        <dbReference type="ARBA" id="ARBA00022989"/>
    </source>
</evidence>
<dbReference type="AlphaFoldDB" id="A0A8J6BBK9"/>
<keyword evidence="2 6" id="KW-0812">Transmembrane</keyword>
<dbReference type="EMBL" id="WNTK01003737">
    <property type="protein sequence ID" value="KAG9464901.1"/>
    <property type="molecule type" value="Genomic_DNA"/>
</dbReference>
<dbReference type="EMBL" id="WNTK01003737">
    <property type="protein sequence ID" value="KAG9464902.1"/>
    <property type="molecule type" value="Genomic_DNA"/>
</dbReference>
<reference evidence="8" key="1">
    <citation type="thesis" date="2020" institute="ProQuest LLC" country="789 East Eisenhower Parkway, Ann Arbor, MI, USA">
        <title>Comparative Genomics and Chromosome Evolution.</title>
        <authorList>
            <person name="Mudd A.B."/>
        </authorList>
    </citation>
    <scope>NUCLEOTIDE SEQUENCE</scope>
    <source>
        <strain evidence="8">HN-11 Male</strain>
        <tissue evidence="8">Kidney and liver</tissue>
    </source>
</reference>
<dbReference type="PANTHER" id="PTHR16002:SF6">
    <property type="entry name" value="INSULIN-LIKE GROWTH FACTOR-BINDING PROTEIN 3 RECEPTOR"/>
    <property type="match status" value="1"/>
</dbReference>
<feature type="compositionally biased region" description="Polar residues" evidence="5">
    <location>
        <begin position="69"/>
        <end position="88"/>
    </location>
</feature>
<evidence type="ECO:0000259" key="7">
    <source>
        <dbReference type="Pfam" id="PF14940"/>
    </source>
</evidence>
<dbReference type="GO" id="GO:0016020">
    <property type="term" value="C:membrane"/>
    <property type="evidence" value="ECO:0007669"/>
    <property type="project" value="UniProtKB-SubCell"/>
</dbReference>
<dbReference type="InterPro" id="IPR039587">
    <property type="entry name" value="TMEM248/TMEM219_dom"/>
</dbReference>
<comment type="caution">
    <text evidence="8">The sequence shown here is derived from an EMBL/GenBank/DDBJ whole genome shotgun (WGS) entry which is preliminary data.</text>
</comment>
<accession>A0A8J6BBK9</accession>
<keyword evidence="4 6" id="KW-0472">Membrane</keyword>
<feature type="transmembrane region" description="Helical" evidence="6">
    <location>
        <begin position="237"/>
        <end position="260"/>
    </location>
</feature>
<dbReference type="Pfam" id="PF14940">
    <property type="entry name" value="TMEM219"/>
    <property type="match status" value="1"/>
</dbReference>
<dbReference type="Proteomes" id="UP000770717">
    <property type="component" value="Unassembled WGS sequence"/>
</dbReference>
<evidence type="ECO:0000256" key="2">
    <source>
        <dbReference type="ARBA" id="ARBA00022692"/>
    </source>
</evidence>
<feature type="transmembrane region" description="Helical" evidence="6">
    <location>
        <begin position="19"/>
        <end position="40"/>
    </location>
</feature>
<keyword evidence="3 6" id="KW-1133">Transmembrane helix</keyword>
<evidence type="ECO:0000313" key="9">
    <source>
        <dbReference type="Proteomes" id="UP000770717"/>
    </source>
</evidence>
<evidence type="ECO:0000256" key="4">
    <source>
        <dbReference type="ARBA" id="ARBA00023136"/>
    </source>
</evidence>
<dbReference type="InterPro" id="IPR039493">
    <property type="entry name" value="TMEM248/TMEM219"/>
</dbReference>
<gene>
    <name evidence="8" type="ORF">GDO78_019231</name>
</gene>